<dbReference type="SUPFAM" id="SSF56672">
    <property type="entry name" value="DNA/RNA polymerases"/>
    <property type="match status" value="1"/>
</dbReference>
<dbReference type="AlphaFoldDB" id="A0A8R7TRD8"/>
<dbReference type="InterPro" id="IPR000477">
    <property type="entry name" value="RT_dom"/>
</dbReference>
<keyword evidence="3" id="KW-1185">Reference proteome</keyword>
<dbReference type="PROSITE" id="PS50878">
    <property type="entry name" value="RT_POL"/>
    <property type="match status" value="1"/>
</dbReference>
<dbReference type="PANTHER" id="PTHR33116">
    <property type="entry name" value="REVERSE TRANSCRIPTASE ZINC-BINDING DOMAIN-CONTAINING PROTEIN-RELATED-RELATED"/>
    <property type="match status" value="1"/>
</dbReference>
<proteinExistence type="predicted"/>
<evidence type="ECO:0000313" key="2">
    <source>
        <dbReference type="EnsemblPlants" id="TuG1812G0300000921.01.T01.cds312965"/>
    </source>
</evidence>
<evidence type="ECO:0000313" key="3">
    <source>
        <dbReference type="Proteomes" id="UP000015106"/>
    </source>
</evidence>
<dbReference type="Gramene" id="TuG1812G0300000921.01.T01">
    <property type="protein sequence ID" value="TuG1812G0300000921.01.T01.cds312965"/>
    <property type="gene ID" value="TuG1812G0300000921.01"/>
</dbReference>
<dbReference type="PANTHER" id="PTHR33116:SF87">
    <property type="entry name" value="OS01G0158850 PROTEIN"/>
    <property type="match status" value="1"/>
</dbReference>
<dbReference type="Pfam" id="PF00078">
    <property type="entry name" value="RVT_1"/>
    <property type="match status" value="1"/>
</dbReference>
<name>A0A8R7TRD8_TRIUA</name>
<reference evidence="2" key="2">
    <citation type="submission" date="2018-03" db="EMBL/GenBank/DDBJ databases">
        <title>The Triticum urartu genome reveals the dynamic nature of wheat genome evolution.</title>
        <authorList>
            <person name="Ling H."/>
            <person name="Ma B."/>
            <person name="Shi X."/>
            <person name="Liu H."/>
            <person name="Dong L."/>
            <person name="Sun H."/>
            <person name="Cao Y."/>
            <person name="Gao Q."/>
            <person name="Zheng S."/>
            <person name="Li Y."/>
            <person name="Yu Y."/>
            <person name="Du H."/>
            <person name="Qi M."/>
            <person name="Li Y."/>
            <person name="Yu H."/>
            <person name="Cui Y."/>
            <person name="Wang N."/>
            <person name="Chen C."/>
            <person name="Wu H."/>
            <person name="Zhao Y."/>
            <person name="Zhang J."/>
            <person name="Li Y."/>
            <person name="Zhou W."/>
            <person name="Zhang B."/>
            <person name="Hu W."/>
            <person name="Eijk M."/>
            <person name="Tang J."/>
            <person name="Witsenboer H."/>
            <person name="Zhao S."/>
            <person name="Li Z."/>
            <person name="Zhang A."/>
            <person name="Wang D."/>
            <person name="Liang C."/>
        </authorList>
    </citation>
    <scope>NUCLEOTIDE SEQUENCE [LARGE SCALE GENOMIC DNA]</scope>
    <source>
        <strain evidence="2">cv. G1812</strain>
    </source>
</reference>
<reference evidence="2" key="3">
    <citation type="submission" date="2022-06" db="UniProtKB">
        <authorList>
            <consortium name="EnsemblPlants"/>
        </authorList>
    </citation>
    <scope>IDENTIFICATION</scope>
</reference>
<dbReference type="InterPro" id="IPR043502">
    <property type="entry name" value="DNA/RNA_pol_sf"/>
</dbReference>
<dbReference type="EnsemblPlants" id="TuG1812G0300000921.01.T01">
    <property type="protein sequence ID" value="TuG1812G0300000921.01.T01.cds312965"/>
    <property type="gene ID" value="TuG1812G0300000921.01"/>
</dbReference>
<accession>A0A8R7TRD8</accession>
<protein>
    <recommendedName>
        <fullName evidence="1">Reverse transcriptase domain-containing protein</fullName>
    </recommendedName>
</protein>
<dbReference type="Proteomes" id="UP000015106">
    <property type="component" value="Chromosome 3"/>
</dbReference>
<sequence>MWMDMIFTSGFSSVLLNGVPGKHFLCKRGVRQGDPFSPLLFVLAADLRQSILNQAMVSGLISKPLELHTCPDFPVIQYADDTVLIMPACSVQLEQLKSLMMHFFAYTGLRINFDKSAMISINTPDQKMQLLANNLGCSIGTLPFTYLGLPLSLLKPKLEDFAPIIKRIDRRLAGCFTSLSYGDKLTLIQSVFTSLPTFFMSTRA</sequence>
<evidence type="ECO:0000259" key="1">
    <source>
        <dbReference type="PROSITE" id="PS50878"/>
    </source>
</evidence>
<feature type="domain" description="Reverse transcriptase" evidence="1">
    <location>
        <begin position="1"/>
        <end position="151"/>
    </location>
</feature>
<reference evidence="3" key="1">
    <citation type="journal article" date="2013" name="Nature">
        <title>Draft genome of the wheat A-genome progenitor Triticum urartu.</title>
        <authorList>
            <person name="Ling H.Q."/>
            <person name="Zhao S."/>
            <person name="Liu D."/>
            <person name="Wang J."/>
            <person name="Sun H."/>
            <person name="Zhang C."/>
            <person name="Fan H."/>
            <person name="Li D."/>
            <person name="Dong L."/>
            <person name="Tao Y."/>
            <person name="Gao C."/>
            <person name="Wu H."/>
            <person name="Li Y."/>
            <person name="Cui Y."/>
            <person name="Guo X."/>
            <person name="Zheng S."/>
            <person name="Wang B."/>
            <person name="Yu K."/>
            <person name="Liang Q."/>
            <person name="Yang W."/>
            <person name="Lou X."/>
            <person name="Chen J."/>
            <person name="Feng M."/>
            <person name="Jian J."/>
            <person name="Zhang X."/>
            <person name="Luo G."/>
            <person name="Jiang Y."/>
            <person name="Liu J."/>
            <person name="Wang Z."/>
            <person name="Sha Y."/>
            <person name="Zhang B."/>
            <person name="Wu H."/>
            <person name="Tang D."/>
            <person name="Shen Q."/>
            <person name="Xue P."/>
            <person name="Zou S."/>
            <person name="Wang X."/>
            <person name="Liu X."/>
            <person name="Wang F."/>
            <person name="Yang Y."/>
            <person name="An X."/>
            <person name="Dong Z."/>
            <person name="Zhang K."/>
            <person name="Zhang X."/>
            <person name="Luo M.C."/>
            <person name="Dvorak J."/>
            <person name="Tong Y."/>
            <person name="Wang J."/>
            <person name="Yang H."/>
            <person name="Li Z."/>
            <person name="Wang D."/>
            <person name="Zhang A."/>
            <person name="Wang J."/>
        </authorList>
    </citation>
    <scope>NUCLEOTIDE SEQUENCE</scope>
    <source>
        <strain evidence="3">cv. G1812</strain>
    </source>
</reference>
<organism evidence="2 3">
    <name type="scientific">Triticum urartu</name>
    <name type="common">Red wild einkorn</name>
    <name type="synonym">Crithodium urartu</name>
    <dbReference type="NCBI Taxonomy" id="4572"/>
    <lineage>
        <taxon>Eukaryota</taxon>
        <taxon>Viridiplantae</taxon>
        <taxon>Streptophyta</taxon>
        <taxon>Embryophyta</taxon>
        <taxon>Tracheophyta</taxon>
        <taxon>Spermatophyta</taxon>
        <taxon>Magnoliopsida</taxon>
        <taxon>Liliopsida</taxon>
        <taxon>Poales</taxon>
        <taxon>Poaceae</taxon>
        <taxon>BOP clade</taxon>
        <taxon>Pooideae</taxon>
        <taxon>Triticodae</taxon>
        <taxon>Triticeae</taxon>
        <taxon>Triticinae</taxon>
        <taxon>Triticum</taxon>
    </lineage>
</organism>